<dbReference type="Pfam" id="PF01618">
    <property type="entry name" value="MotA_ExbB"/>
    <property type="match status" value="1"/>
</dbReference>
<organism evidence="16 17">
    <name type="scientific">Eiseniibacteriota bacterium</name>
    <dbReference type="NCBI Taxonomy" id="2212470"/>
    <lineage>
        <taxon>Bacteria</taxon>
        <taxon>Candidatus Eiseniibacteriota</taxon>
    </lineage>
</organism>
<dbReference type="NCBIfam" id="TIGR03818">
    <property type="entry name" value="MotA1"/>
    <property type="match status" value="1"/>
</dbReference>
<dbReference type="InterPro" id="IPR000540">
    <property type="entry name" value="Flag_MotA_CS"/>
</dbReference>
<dbReference type="InterPro" id="IPR047055">
    <property type="entry name" value="MotA-like"/>
</dbReference>
<comment type="similarity">
    <text evidence="2">Belongs to the MotA family.</text>
</comment>
<evidence type="ECO:0000256" key="10">
    <source>
        <dbReference type="ARBA" id="ARBA00022989"/>
    </source>
</evidence>
<evidence type="ECO:0000256" key="7">
    <source>
        <dbReference type="ARBA" id="ARBA00022692"/>
    </source>
</evidence>
<keyword evidence="12 13" id="KW-0472">Membrane</keyword>
<evidence type="ECO:0000259" key="14">
    <source>
        <dbReference type="Pfam" id="PF01618"/>
    </source>
</evidence>
<feature type="transmembrane region" description="Helical" evidence="13">
    <location>
        <begin position="197"/>
        <end position="220"/>
    </location>
</feature>
<dbReference type="AlphaFoldDB" id="A0A938BQ45"/>
<dbReference type="InterPro" id="IPR022522">
    <property type="entry name" value="Flagellar_motor_stator_MotA"/>
</dbReference>
<keyword evidence="16" id="KW-0282">Flagellum</keyword>
<feature type="domain" description="Motility protein A N-terminal" evidence="15">
    <location>
        <begin position="5"/>
        <end position="93"/>
    </location>
</feature>
<keyword evidence="5" id="KW-0145">Chemotaxis</keyword>
<evidence type="ECO:0000256" key="12">
    <source>
        <dbReference type="ARBA" id="ARBA00023136"/>
    </source>
</evidence>
<dbReference type="GO" id="GO:1902600">
    <property type="term" value="P:proton transmembrane transport"/>
    <property type="evidence" value="ECO:0007669"/>
    <property type="project" value="UniProtKB-KW"/>
</dbReference>
<feature type="transmembrane region" description="Helical" evidence="13">
    <location>
        <begin position="171"/>
        <end position="191"/>
    </location>
</feature>
<keyword evidence="10 13" id="KW-1133">Transmembrane helix</keyword>
<keyword evidence="16" id="KW-0966">Cell projection</keyword>
<dbReference type="PROSITE" id="PS01307">
    <property type="entry name" value="MOTA"/>
    <property type="match status" value="1"/>
</dbReference>
<dbReference type="InterPro" id="IPR046786">
    <property type="entry name" value="MotA_N"/>
</dbReference>
<dbReference type="Proteomes" id="UP000748308">
    <property type="component" value="Unassembled WGS sequence"/>
</dbReference>
<feature type="transmembrane region" description="Helical" evidence="13">
    <location>
        <begin position="35"/>
        <end position="54"/>
    </location>
</feature>
<evidence type="ECO:0000259" key="15">
    <source>
        <dbReference type="Pfam" id="PF20560"/>
    </source>
</evidence>
<dbReference type="GO" id="GO:0006935">
    <property type="term" value="P:chemotaxis"/>
    <property type="evidence" value="ECO:0007669"/>
    <property type="project" value="UniProtKB-KW"/>
</dbReference>
<dbReference type="EMBL" id="VGIY01000039">
    <property type="protein sequence ID" value="MBM3316757.1"/>
    <property type="molecule type" value="Genomic_DNA"/>
</dbReference>
<keyword evidence="3" id="KW-0813">Transport</keyword>
<protein>
    <submittedName>
        <fullName evidence="16">Flagellar motor stator protein MotA</fullName>
    </submittedName>
</protein>
<reference evidence="16" key="1">
    <citation type="submission" date="2019-03" db="EMBL/GenBank/DDBJ databases">
        <title>Lake Tanganyika Metagenome-Assembled Genomes (MAGs).</title>
        <authorList>
            <person name="Tran P."/>
        </authorList>
    </citation>
    <scope>NUCLEOTIDE SEQUENCE</scope>
    <source>
        <strain evidence="16">M_DeepCast_400m_m2_100</strain>
    </source>
</reference>
<keyword evidence="8" id="KW-0283">Flagellar rotation</keyword>
<keyword evidence="7 13" id="KW-0812">Transmembrane</keyword>
<keyword evidence="9" id="KW-0375">Hydrogen ion transport</keyword>
<evidence type="ECO:0000256" key="6">
    <source>
        <dbReference type="ARBA" id="ARBA00022519"/>
    </source>
</evidence>
<dbReference type="PANTHER" id="PTHR30433">
    <property type="entry name" value="CHEMOTAXIS PROTEIN MOTA"/>
    <property type="match status" value="1"/>
</dbReference>
<evidence type="ECO:0000256" key="8">
    <source>
        <dbReference type="ARBA" id="ARBA00022779"/>
    </source>
</evidence>
<gene>
    <name evidence="16" type="primary">motA</name>
    <name evidence="16" type="ORF">FJY75_02790</name>
</gene>
<name>A0A938BQ45_UNCEI</name>
<comment type="subcellular location">
    <subcellularLocation>
        <location evidence="1">Cell inner membrane</location>
        <topology evidence="1">Multi-pass membrane protein</topology>
    </subcellularLocation>
</comment>
<evidence type="ECO:0000256" key="9">
    <source>
        <dbReference type="ARBA" id="ARBA00022781"/>
    </source>
</evidence>
<sequence length="286" mass="30701">MIRHIGLLIVFGCVLGGFLIAGGKIPTLIQPAEFIVIAGAAAGSLIVSLTPTMLRKLLRRILGVFGRTPYTVHAAGELLRLLYQLTVVARREGVLALERHVREPHSSPLFSGYPVITGNPRLMRFIIEALMLQVDGAVDPDDLREILDTELDTHHGEESVPGNVLQKMGDALPGLGIVAAVLGIIITMGHMDGGPEVVGHHVAAALVGTFLGVLLAYGLVQPLVTAMEGNLRDEENFLEAVKSGMIAFAHGKAPVVVTEVARRTFFEYNRPDREATEEACKALRAA</sequence>
<dbReference type="GO" id="GO:0005886">
    <property type="term" value="C:plasma membrane"/>
    <property type="evidence" value="ECO:0007669"/>
    <property type="project" value="UniProtKB-SubCell"/>
</dbReference>
<evidence type="ECO:0000313" key="16">
    <source>
        <dbReference type="EMBL" id="MBM3316757.1"/>
    </source>
</evidence>
<keyword evidence="16" id="KW-0969">Cilium</keyword>
<proteinExistence type="inferred from homology"/>
<evidence type="ECO:0000256" key="13">
    <source>
        <dbReference type="SAM" id="Phobius"/>
    </source>
</evidence>
<evidence type="ECO:0000256" key="5">
    <source>
        <dbReference type="ARBA" id="ARBA00022500"/>
    </source>
</evidence>
<keyword evidence="6" id="KW-0997">Cell inner membrane</keyword>
<feature type="transmembrane region" description="Helical" evidence="13">
    <location>
        <begin position="7"/>
        <end position="29"/>
    </location>
</feature>
<dbReference type="PANTHER" id="PTHR30433:SF4">
    <property type="entry name" value="MOTILITY PROTEIN A"/>
    <property type="match status" value="1"/>
</dbReference>
<comment type="caution">
    <text evidence="16">The sequence shown here is derived from an EMBL/GenBank/DDBJ whole genome shotgun (WGS) entry which is preliminary data.</text>
</comment>
<dbReference type="InterPro" id="IPR002898">
    <property type="entry name" value="MotA_ExbB_proton_chnl"/>
</dbReference>
<evidence type="ECO:0000313" key="17">
    <source>
        <dbReference type="Proteomes" id="UP000748308"/>
    </source>
</evidence>
<keyword evidence="4" id="KW-1003">Cell membrane</keyword>
<evidence type="ECO:0000256" key="2">
    <source>
        <dbReference type="ARBA" id="ARBA00008038"/>
    </source>
</evidence>
<evidence type="ECO:0000256" key="4">
    <source>
        <dbReference type="ARBA" id="ARBA00022475"/>
    </source>
</evidence>
<feature type="domain" description="MotA/TolQ/ExbB proton channel" evidence="14">
    <location>
        <begin position="126"/>
        <end position="236"/>
    </location>
</feature>
<accession>A0A938BQ45</accession>
<keyword evidence="11" id="KW-0406">Ion transport</keyword>
<evidence type="ECO:0000256" key="3">
    <source>
        <dbReference type="ARBA" id="ARBA00022448"/>
    </source>
</evidence>
<dbReference type="Pfam" id="PF20560">
    <property type="entry name" value="MotA_N"/>
    <property type="match status" value="1"/>
</dbReference>
<evidence type="ECO:0000256" key="11">
    <source>
        <dbReference type="ARBA" id="ARBA00023065"/>
    </source>
</evidence>
<evidence type="ECO:0000256" key="1">
    <source>
        <dbReference type="ARBA" id="ARBA00004429"/>
    </source>
</evidence>
<dbReference type="GO" id="GO:0071978">
    <property type="term" value="P:bacterial-type flagellum-dependent swarming motility"/>
    <property type="evidence" value="ECO:0007669"/>
    <property type="project" value="InterPro"/>
</dbReference>